<dbReference type="SUPFAM" id="SSF48498">
    <property type="entry name" value="Tetracyclin repressor-like, C-terminal domain"/>
    <property type="match status" value="1"/>
</dbReference>
<name>A0AB39UTA7_9GAMM</name>
<dbReference type="EMBL" id="CP154858">
    <property type="protein sequence ID" value="XDT71211.1"/>
    <property type="molecule type" value="Genomic_DNA"/>
</dbReference>
<gene>
    <name evidence="6" type="ORF">AAIA72_10375</name>
</gene>
<dbReference type="InterPro" id="IPR009057">
    <property type="entry name" value="Homeodomain-like_sf"/>
</dbReference>
<keyword evidence="2 4" id="KW-0238">DNA-binding</keyword>
<evidence type="ECO:0000256" key="2">
    <source>
        <dbReference type="ARBA" id="ARBA00023125"/>
    </source>
</evidence>
<dbReference type="PROSITE" id="PS50977">
    <property type="entry name" value="HTH_TETR_2"/>
    <property type="match status" value="1"/>
</dbReference>
<keyword evidence="1" id="KW-0805">Transcription regulation</keyword>
<organism evidence="6">
    <name type="scientific">Thermohahella caldifontis</name>
    <dbReference type="NCBI Taxonomy" id="3142973"/>
    <lineage>
        <taxon>Bacteria</taxon>
        <taxon>Pseudomonadati</taxon>
        <taxon>Pseudomonadota</taxon>
        <taxon>Gammaproteobacteria</taxon>
        <taxon>Oceanospirillales</taxon>
        <taxon>Hahellaceae</taxon>
        <taxon>Thermohahella</taxon>
    </lineage>
</organism>
<dbReference type="GO" id="GO:0003677">
    <property type="term" value="F:DNA binding"/>
    <property type="evidence" value="ECO:0007669"/>
    <property type="project" value="UniProtKB-UniRule"/>
</dbReference>
<evidence type="ECO:0000256" key="1">
    <source>
        <dbReference type="ARBA" id="ARBA00023015"/>
    </source>
</evidence>
<dbReference type="SUPFAM" id="SSF46689">
    <property type="entry name" value="Homeodomain-like"/>
    <property type="match status" value="1"/>
</dbReference>
<evidence type="ECO:0000256" key="4">
    <source>
        <dbReference type="PROSITE-ProRule" id="PRU00335"/>
    </source>
</evidence>
<dbReference type="PANTHER" id="PTHR47506:SF6">
    <property type="entry name" value="HTH-TYPE TRANSCRIPTIONAL REPRESSOR NEMR"/>
    <property type="match status" value="1"/>
</dbReference>
<dbReference type="Gene3D" id="1.10.357.10">
    <property type="entry name" value="Tetracycline Repressor, domain 2"/>
    <property type="match status" value="1"/>
</dbReference>
<dbReference type="InterPro" id="IPR011075">
    <property type="entry name" value="TetR_C"/>
</dbReference>
<dbReference type="RefSeq" id="WP_369600249.1">
    <property type="nucleotide sequence ID" value="NZ_CP154858.1"/>
</dbReference>
<dbReference type="PANTHER" id="PTHR47506">
    <property type="entry name" value="TRANSCRIPTIONAL REGULATORY PROTEIN"/>
    <property type="match status" value="1"/>
</dbReference>
<accession>A0AB39UTA7</accession>
<dbReference type="Pfam" id="PF00440">
    <property type="entry name" value="TetR_N"/>
    <property type="match status" value="1"/>
</dbReference>
<evidence type="ECO:0000259" key="5">
    <source>
        <dbReference type="PROSITE" id="PS50977"/>
    </source>
</evidence>
<dbReference type="InterPro" id="IPR036271">
    <property type="entry name" value="Tet_transcr_reg_TetR-rel_C_sf"/>
</dbReference>
<keyword evidence="3" id="KW-0804">Transcription</keyword>
<dbReference type="InterPro" id="IPR001647">
    <property type="entry name" value="HTH_TetR"/>
</dbReference>
<proteinExistence type="predicted"/>
<reference evidence="6" key="1">
    <citation type="submission" date="2024-05" db="EMBL/GenBank/DDBJ databases">
        <title>Genome sequencing of novel strain.</title>
        <authorList>
            <person name="Ganbat D."/>
            <person name="Ganbat S."/>
            <person name="Lee S.-J."/>
        </authorList>
    </citation>
    <scope>NUCLEOTIDE SEQUENCE</scope>
    <source>
        <strain evidence="6">SMD15-11</strain>
    </source>
</reference>
<feature type="domain" description="HTH tetR-type" evidence="5">
    <location>
        <begin position="8"/>
        <end position="68"/>
    </location>
</feature>
<dbReference type="KEGG" id="tcd:AAIA72_10375"/>
<protein>
    <submittedName>
        <fullName evidence="6">TetR family transcriptional regulator C-terminal domain-containing protein</fullName>
    </submittedName>
</protein>
<evidence type="ECO:0000256" key="3">
    <source>
        <dbReference type="ARBA" id="ARBA00023163"/>
    </source>
</evidence>
<dbReference type="AlphaFoldDB" id="A0AB39UTA7"/>
<dbReference type="PRINTS" id="PR00455">
    <property type="entry name" value="HTHTETR"/>
</dbReference>
<dbReference type="Pfam" id="PF16925">
    <property type="entry name" value="TetR_C_13"/>
    <property type="match status" value="1"/>
</dbReference>
<feature type="DNA-binding region" description="H-T-H motif" evidence="4">
    <location>
        <begin position="31"/>
        <end position="50"/>
    </location>
</feature>
<sequence>MARPRKNEHIREDILDAGIELLTQQGYHGTGLKALLDALNIPKGSFYHYFESKEAFAAEAIEYYINRLLEQFDQLIARSGETQPVATIRLAYTRMIQAMAAQGCEHGCLLGNMAAEVGSAGPAFQQALQRAFANWKRRFVPLLEKGQALNQIRRDIPADELADIFWNAWEGAILRMRFEGHPQGLYRTLDTLLLHLFQP</sequence>
<evidence type="ECO:0000313" key="6">
    <source>
        <dbReference type="EMBL" id="XDT71211.1"/>
    </source>
</evidence>